<dbReference type="Gene3D" id="3.40.50.410">
    <property type="entry name" value="von Willebrand factor, type A domain"/>
    <property type="match status" value="1"/>
</dbReference>
<dbReference type="Proteomes" id="UP000738359">
    <property type="component" value="Unassembled WGS sequence"/>
</dbReference>
<dbReference type="PANTHER" id="PTHR15660">
    <property type="entry name" value="BRISC AND BRCA1-A COMPLEX MEMBER 1"/>
    <property type="match status" value="1"/>
</dbReference>
<keyword evidence="18" id="KW-1185">Reference proteome</keyword>
<dbReference type="EMBL" id="JAAAHY010000060">
    <property type="protein sequence ID" value="KAF9967742.1"/>
    <property type="molecule type" value="Genomic_DNA"/>
</dbReference>
<evidence type="ECO:0000313" key="17">
    <source>
        <dbReference type="EMBL" id="KAF9967742.1"/>
    </source>
</evidence>
<dbReference type="AlphaFoldDB" id="A0A9P6M6N4"/>
<evidence type="ECO:0000256" key="6">
    <source>
        <dbReference type="ARBA" id="ARBA00022618"/>
    </source>
</evidence>
<evidence type="ECO:0000256" key="11">
    <source>
        <dbReference type="ARBA" id="ARBA00023204"/>
    </source>
</evidence>
<dbReference type="GO" id="GO:0045739">
    <property type="term" value="P:positive regulation of DNA repair"/>
    <property type="evidence" value="ECO:0007669"/>
    <property type="project" value="InterPro"/>
</dbReference>
<evidence type="ECO:0000256" key="3">
    <source>
        <dbReference type="ARBA" id="ARBA00010809"/>
    </source>
</evidence>
<dbReference type="InterPro" id="IPR036465">
    <property type="entry name" value="vWFA_dom_sf"/>
</dbReference>
<keyword evidence="12" id="KW-0539">Nucleus</keyword>
<dbReference type="SUPFAM" id="SSF53300">
    <property type="entry name" value="vWA-like"/>
    <property type="match status" value="1"/>
</dbReference>
<evidence type="ECO:0000256" key="15">
    <source>
        <dbReference type="ARBA" id="ARBA00031038"/>
    </source>
</evidence>
<gene>
    <name evidence="17" type="primary">BATH-41</name>
    <name evidence="17" type="ORF">BGZ70_008403</name>
</gene>
<keyword evidence="10" id="KW-0156">Chromatin regulator</keyword>
<evidence type="ECO:0000256" key="2">
    <source>
        <dbReference type="ARBA" id="ARBA00004496"/>
    </source>
</evidence>
<dbReference type="GO" id="GO:0070552">
    <property type="term" value="C:BRISC complex"/>
    <property type="evidence" value="ECO:0007669"/>
    <property type="project" value="InterPro"/>
</dbReference>
<evidence type="ECO:0000256" key="13">
    <source>
        <dbReference type="ARBA" id="ARBA00023306"/>
    </source>
</evidence>
<evidence type="ECO:0000256" key="8">
    <source>
        <dbReference type="ARBA" id="ARBA00022776"/>
    </source>
</evidence>
<evidence type="ECO:0000256" key="16">
    <source>
        <dbReference type="SAM" id="MobiDB-lite"/>
    </source>
</evidence>
<comment type="caution">
    <text evidence="17">The sequence shown here is derived from an EMBL/GenBank/DDBJ whole genome shotgun (WGS) entry which is preliminary data.</text>
</comment>
<dbReference type="InterPro" id="IPR026126">
    <property type="entry name" value="BABAM1"/>
</dbReference>
<dbReference type="PANTHER" id="PTHR15660:SF1">
    <property type="entry name" value="BRISC AND BRCA1-A COMPLEX MEMBER 1"/>
    <property type="match status" value="1"/>
</dbReference>
<evidence type="ECO:0000256" key="1">
    <source>
        <dbReference type="ARBA" id="ARBA00004123"/>
    </source>
</evidence>
<keyword evidence="9" id="KW-0833">Ubl conjugation pathway</keyword>
<dbReference type="GO" id="GO:0051301">
    <property type="term" value="P:cell division"/>
    <property type="evidence" value="ECO:0007669"/>
    <property type="project" value="UniProtKB-KW"/>
</dbReference>
<evidence type="ECO:0000256" key="4">
    <source>
        <dbReference type="ARBA" id="ARBA00019437"/>
    </source>
</evidence>
<feature type="region of interest" description="Disordered" evidence="16">
    <location>
        <begin position="254"/>
        <end position="352"/>
    </location>
</feature>
<evidence type="ECO:0000256" key="14">
    <source>
        <dbReference type="ARBA" id="ARBA00030984"/>
    </source>
</evidence>
<evidence type="ECO:0000256" key="5">
    <source>
        <dbReference type="ARBA" id="ARBA00022490"/>
    </source>
</evidence>
<evidence type="ECO:0000256" key="12">
    <source>
        <dbReference type="ARBA" id="ARBA00023242"/>
    </source>
</evidence>
<reference evidence="17" key="1">
    <citation type="journal article" date="2020" name="Fungal Divers.">
        <title>Resolving the Mortierellaceae phylogeny through synthesis of multi-gene phylogenetics and phylogenomics.</title>
        <authorList>
            <person name="Vandepol N."/>
            <person name="Liber J."/>
            <person name="Desiro A."/>
            <person name="Na H."/>
            <person name="Kennedy M."/>
            <person name="Barry K."/>
            <person name="Grigoriev I.V."/>
            <person name="Miller A.N."/>
            <person name="O'Donnell K."/>
            <person name="Stajich J.E."/>
            <person name="Bonito G."/>
        </authorList>
    </citation>
    <scope>NUCLEOTIDE SEQUENCE</scope>
    <source>
        <strain evidence="17">CK1249</strain>
    </source>
</reference>
<dbReference type="CDD" id="cd21502">
    <property type="entry name" value="vWA_BABAM1"/>
    <property type="match status" value="1"/>
</dbReference>
<evidence type="ECO:0000256" key="7">
    <source>
        <dbReference type="ARBA" id="ARBA00022763"/>
    </source>
</evidence>
<dbReference type="OrthoDB" id="547311at2759"/>
<sequence length="352" mass="39548">MDTIPRNQKEKIIFCIDLDLSMDEHFSTGEKNKYVLTIDEILDTRINRTKQLLKWFIDQKSQWNKQHEFAIMILGERAVWHMDFTTDKDLLSHVIDELYTMGKFAAFDSTSLFEEIRKNANVDDDEESAIHAIVLYTRSDVLPTLPDFEALDALYSSGRFHFDCIFIHNKAAEVSGPIKPQHVYDRLTEMEDARAPGYFYETTRILRKYTSSMGELLVNPAVRPLQDEVSFKMAPPPSVQRQLDEDALQELQQQHLSTPKRTDIPVTYKSPEFSSPSPVKKPSLFASPVQQTPLVARTPPPPGSSPFASPMRENSIPSRGHAEQQPTGLGIAPGNGAAGSGSGKGLDDAILL</sequence>
<keyword evidence="6" id="KW-0132">Cell division</keyword>
<accession>A0A9P6M6N4</accession>
<dbReference type="GO" id="GO:0005737">
    <property type="term" value="C:cytoplasm"/>
    <property type="evidence" value="ECO:0007669"/>
    <property type="project" value="UniProtKB-SubCell"/>
</dbReference>
<evidence type="ECO:0000256" key="10">
    <source>
        <dbReference type="ARBA" id="ARBA00022853"/>
    </source>
</evidence>
<keyword evidence="11" id="KW-0234">DNA repair</keyword>
<protein>
    <recommendedName>
        <fullName evidence="4">BRISC and BRCA1-A complex member 1</fullName>
    </recommendedName>
    <alternativeName>
        <fullName evidence="14">Mediator of RAP80 interactions and targeting subunit of 40 kDa</fullName>
    </alternativeName>
    <alternativeName>
        <fullName evidence="15">New component of the BRCA1-A complex</fullName>
    </alternativeName>
</protein>
<dbReference type="GO" id="GO:0006325">
    <property type="term" value="P:chromatin organization"/>
    <property type="evidence" value="ECO:0007669"/>
    <property type="project" value="UniProtKB-KW"/>
</dbReference>
<organism evidence="17 18">
    <name type="scientific">Mortierella alpina</name>
    <name type="common">Oleaginous fungus</name>
    <name type="synonym">Mortierella renispora</name>
    <dbReference type="NCBI Taxonomy" id="64518"/>
    <lineage>
        <taxon>Eukaryota</taxon>
        <taxon>Fungi</taxon>
        <taxon>Fungi incertae sedis</taxon>
        <taxon>Mucoromycota</taxon>
        <taxon>Mortierellomycotina</taxon>
        <taxon>Mortierellomycetes</taxon>
        <taxon>Mortierellales</taxon>
        <taxon>Mortierellaceae</taxon>
        <taxon>Mortierella</taxon>
    </lineage>
</organism>
<proteinExistence type="inferred from homology"/>
<feature type="compositionally biased region" description="Gly residues" evidence="16">
    <location>
        <begin position="331"/>
        <end position="344"/>
    </location>
</feature>
<keyword evidence="5" id="KW-0963">Cytoplasm</keyword>
<evidence type="ECO:0000313" key="18">
    <source>
        <dbReference type="Proteomes" id="UP000738359"/>
    </source>
</evidence>
<comment type="similarity">
    <text evidence="3">Belongs to the BABAM1 family.</text>
</comment>
<keyword evidence="8" id="KW-0498">Mitosis</keyword>
<keyword evidence="13" id="KW-0131">Cell cycle</keyword>
<comment type="subcellular location">
    <subcellularLocation>
        <location evidence="2">Cytoplasm</location>
    </subcellularLocation>
    <subcellularLocation>
        <location evidence="1">Nucleus</location>
    </subcellularLocation>
</comment>
<keyword evidence="7" id="KW-0227">DNA damage</keyword>
<name>A0A9P6M6N4_MORAP</name>
<evidence type="ECO:0000256" key="9">
    <source>
        <dbReference type="ARBA" id="ARBA00022786"/>
    </source>
</evidence>
<dbReference type="GO" id="GO:0006281">
    <property type="term" value="P:DNA repair"/>
    <property type="evidence" value="ECO:0007669"/>
    <property type="project" value="UniProtKB-KW"/>
</dbReference>